<sequence>MLTNVRENNGNKNAINKGCIESALSLFRKKTCFRFLSNEGINENGDGLIFTWNSSFCGTRYFGRKVGTSMIIDINSNCNCNERKIQSYILKAFGVIPEQTRPDRDKYVFINESNIKNGTNMRYFNKNVVRNYHNFYEEEIKNLVLLYSTSYDYGS</sequence>
<dbReference type="InterPro" id="IPR024079">
    <property type="entry name" value="MetalloPept_cat_dom_sf"/>
</dbReference>
<protein>
    <submittedName>
        <fullName evidence="9">Astacin domain-containing protein</fullName>
    </submittedName>
</protein>
<dbReference type="InterPro" id="IPR001506">
    <property type="entry name" value="Peptidase_M12A"/>
</dbReference>
<dbReference type="GO" id="GO:0004222">
    <property type="term" value="F:metalloendopeptidase activity"/>
    <property type="evidence" value="ECO:0007669"/>
    <property type="project" value="InterPro"/>
</dbReference>
<evidence type="ECO:0000256" key="3">
    <source>
        <dbReference type="ARBA" id="ARBA00022801"/>
    </source>
</evidence>
<name>A0A0N4ZKZ5_PARTI</name>
<comment type="caution">
    <text evidence="6">Lacks conserved residue(s) required for the propagation of feature annotation.</text>
</comment>
<dbReference type="SUPFAM" id="SSF55486">
    <property type="entry name" value="Metalloproteases ('zincins'), catalytic domain"/>
    <property type="match status" value="1"/>
</dbReference>
<dbReference type="Pfam" id="PF01400">
    <property type="entry name" value="Astacin"/>
    <property type="match status" value="1"/>
</dbReference>
<dbReference type="Proteomes" id="UP000038045">
    <property type="component" value="Unplaced"/>
</dbReference>
<keyword evidence="8" id="KW-1185">Reference proteome</keyword>
<feature type="domain" description="Peptidase M12A" evidence="7">
    <location>
        <begin position="1"/>
        <end position="155"/>
    </location>
</feature>
<dbReference type="PANTHER" id="PTHR10127">
    <property type="entry name" value="DISCOIDIN, CUB, EGF, LAMININ , AND ZINC METALLOPROTEASE DOMAIN CONTAINING"/>
    <property type="match status" value="1"/>
</dbReference>
<evidence type="ECO:0000256" key="6">
    <source>
        <dbReference type="PROSITE-ProRule" id="PRU01211"/>
    </source>
</evidence>
<dbReference type="GO" id="GO:0006508">
    <property type="term" value="P:proteolysis"/>
    <property type="evidence" value="ECO:0007669"/>
    <property type="project" value="UniProtKB-KW"/>
</dbReference>
<dbReference type="AlphaFoldDB" id="A0A0N4ZKZ5"/>
<dbReference type="WBParaSite" id="PTRK_0000877800.1">
    <property type="protein sequence ID" value="PTRK_0000877800.1"/>
    <property type="gene ID" value="PTRK_0000877800"/>
</dbReference>
<evidence type="ECO:0000256" key="2">
    <source>
        <dbReference type="ARBA" id="ARBA00022723"/>
    </source>
</evidence>
<evidence type="ECO:0000313" key="9">
    <source>
        <dbReference type="WBParaSite" id="PTRK_0000877800.1"/>
    </source>
</evidence>
<evidence type="ECO:0000256" key="4">
    <source>
        <dbReference type="ARBA" id="ARBA00022833"/>
    </source>
</evidence>
<keyword evidence="5" id="KW-0482">Metalloprotease</keyword>
<dbReference type="GO" id="GO:0046872">
    <property type="term" value="F:metal ion binding"/>
    <property type="evidence" value="ECO:0007669"/>
    <property type="project" value="UniProtKB-KW"/>
</dbReference>
<evidence type="ECO:0000313" key="8">
    <source>
        <dbReference type="Proteomes" id="UP000038045"/>
    </source>
</evidence>
<dbReference type="PANTHER" id="PTHR10127:SF780">
    <property type="entry name" value="METALLOENDOPEPTIDASE"/>
    <property type="match status" value="1"/>
</dbReference>
<accession>A0A0N4ZKZ5</accession>
<keyword evidence="4" id="KW-0862">Zinc</keyword>
<dbReference type="Gene3D" id="3.40.390.10">
    <property type="entry name" value="Collagenase (Catalytic Domain)"/>
    <property type="match status" value="1"/>
</dbReference>
<keyword evidence="3" id="KW-0378">Hydrolase</keyword>
<keyword evidence="2" id="KW-0479">Metal-binding</keyword>
<evidence type="ECO:0000259" key="7">
    <source>
        <dbReference type="PROSITE" id="PS51864"/>
    </source>
</evidence>
<dbReference type="PROSITE" id="PS51864">
    <property type="entry name" value="ASTACIN"/>
    <property type="match status" value="1"/>
</dbReference>
<evidence type="ECO:0000256" key="5">
    <source>
        <dbReference type="ARBA" id="ARBA00023049"/>
    </source>
</evidence>
<reference evidence="9" key="1">
    <citation type="submission" date="2017-02" db="UniProtKB">
        <authorList>
            <consortium name="WormBaseParasite"/>
        </authorList>
    </citation>
    <scope>IDENTIFICATION</scope>
</reference>
<proteinExistence type="predicted"/>
<evidence type="ECO:0000256" key="1">
    <source>
        <dbReference type="ARBA" id="ARBA00022670"/>
    </source>
</evidence>
<organism evidence="8 9">
    <name type="scientific">Parastrongyloides trichosuri</name>
    <name type="common">Possum-specific nematode worm</name>
    <dbReference type="NCBI Taxonomy" id="131310"/>
    <lineage>
        <taxon>Eukaryota</taxon>
        <taxon>Metazoa</taxon>
        <taxon>Ecdysozoa</taxon>
        <taxon>Nematoda</taxon>
        <taxon>Chromadorea</taxon>
        <taxon>Rhabditida</taxon>
        <taxon>Tylenchina</taxon>
        <taxon>Panagrolaimomorpha</taxon>
        <taxon>Strongyloidoidea</taxon>
        <taxon>Strongyloididae</taxon>
        <taxon>Parastrongyloides</taxon>
    </lineage>
</organism>
<keyword evidence="1" id="KW-0645">Protease</keyword>